<dbReference type="GO" id="GO:0042791">
    <property type="term" value="P:5S class rRNA transcription by RNA polymerase III"/>
    <property type="evidence" value="ECO:0007669"/>
    <property type="project" value="TreeGrafter"/>
</dbReference>
<keyword evidence="3" id="KW-0238">DNA-binding</keyword>
<keyword evidence="9" id="KW-1185">Reference proteome</keyword>
<feature type="region of interest" description="Disordered" evidence="6">
    <location>
        <begin position="500"/>
        <end position="519"/>
    </location>
</feature>
<dbReference type="GO" id="GO:0005634">
    <property type="term" value="C:nucleus"/>
    <property type="evidence" value="ECO:0007669"/>
    <property type="project" value="UniProtKB-SubCell"/>
</dbReference>
<accession>A0A024GBG9</accession>
<protein>
    <recommendedName>
        <fullName evidence="7">B-block binding subunit of TFIIIC domain-containing protein</fullName>
    </recommendedName>
</protein>
<comment type="subcellular location">
    <subcellularLocation>
        <location evidence="1">Nucleus</location>
    </subcellularLocation>
</comment>
<dbReference type="OrthoDB" id="68020at2759"/>
<dbReference type="PANTHER" id="PTHR15180:SF1">
    <property type="entry name" value="GENERAL TRANSCRIPTION FACTOR 3C POLYPEPTIDE 1"/>
    <property type="match status" value="1"/>
</dbReference>
<dbReference type="STRING" id="65357.A0A024GBG9"/>
<evidence type="ECO:0000256" key="4">
    <source>
        <dbReference type="ARBA" id="ARBA00023163"/>
    </source>
</evidence>
<evidence type="ECO:0000256" key="2">
    <source>
        <dbReference type="ARBA" id="ARBA00022553"/>
    </source>
</evidence>
<evidence type="ECO:0000259" key="7">
    <source>
        <dbReference type="Pfam" id="PF04182"/>
    </source>
</evidence>
<organism evidence="8 9">
    <name type="scientific">Albugo candida</name>
    <dbReference type="NCBI Taxonomy" id="65357"/>
    <lineage>
        <taxon>Eukaryota</taxon>
        <taxon>Sar</taxon>
        <taxon>Stramenopiles</taxon>
        <taxon>Oomycota</taxon>
        <taxon>Peronosporomycetes</taxon>
        <taxon>Albuginales</taxon>
        <taxon>Albuginaceae</taxon>
        <taxon>Albugo</taxon>
    </lineage>
</organism>
<evidence type="ECO:0000313" key="9">
    <source>
        <dbReference type="Proteomes" id="UP000053237"/>
    </source>
</evidence>
<feature type="region of interest" description="Disordered" evidence="6">
    <location>
        <begin position="114"/>
        <end position="135"/>
    </location>
</feature>
<dbReference type="EMBL" id="CAIX01000056">
    <property type="protein sequence ID" value="CCI43865.1"/>
    <property type="molecule type" value="Genomic_DNA"/>
</dbReference>
<name>A0A024GBG9_9STRA</name>
<gene>
    <name evidence="8" type="ORF">BN9_046490</name>
</gene>
<keyword evidence="4" id="KW-0804">Transcription</keyword>
<dbReference type="GO" id="GO:0006384">
    <property type="term" value="P:transcription initiation at RNA polymerase III promoter"/>
    <property type="evidence" value="ECO:0007669"/>
    <property type="project" value="InterPro"/>
</dbReference>
<dbReference type="Pfam" id="PF04182">
    <property type="entry name" value="B-block_TFIIIC"/>
    <property type="match status" value="1"/>
</dbReference>
<feature type="domain" description="B-block binding subunit of TFIIIC" evidence="7">
    <location>
        <begin position="234"/>
        <end position="300"/>
    </location>
</feature>
<comment type="caution">
    <text evidence="8">The sequence shown here is derived from an EMBL/GenBank/DDBJ whole genome shotgun (WGS) entry which is preliminary data.</text>
</comment>
<evidence type="ECO:0000313" key="8">
    <source>
        <dbReference type="EMBL" id="CCI43865.1"/>
    </source>
</evidence>
<evidence type="ECO:0000256" key="1">
    <source>
        <dbReference type="ARBA" id="ARBA00004123"/>
    </source>
</evidence>
<sequence>MQCNSATRDTSIKRRAIPEFIAGCIEEIALEGRSGIAVSELYNRLDPQHDLPFREHTWSILSKLTSHLSFHRTILSNRNEDATSTNAPLCSSPRTLKRKRTWTTTLIPVEHQTSPIRGPYSAAHGSKQKRSPQKRTEPFNALKAGKKIRMDENIVTQEDSEHSRRIEVVDAKVSGGDLIAQKAENLAQVQYDEAMRSQYTAIEKSVWIIACEEVRLRHLGVMDPFVVSPCSVLFDLLELLGRARERGESAAELSKYKAFGGDARKFHYLLDVLTGAKLIVKNIVSVKGRRFNMLHLKRFAPKCMADIGNVKGTMEKESYPRELICMVMAKVLRLRRQKTCVLADIARELGISKGTQEKLRNYLLHEAYIDPEFPLEIFMARCNASSHAVKTASNGRKLWCLRLRHDSAIEDSDLNAGQDTCKGAVVEIGVVEQIYNCIKRKKKRGATIPEIRDVLGVPTFRLPYKLAQGLIAQYNIDVERVLVGKNTMYRMFVPSQEEHTSSDVGALKKDTPKQPPSFDETTVTLAHHAQAILHAREVTLEAPASNVETREIAPSVRSTCQPASIKEALSHTVKIPCIREKRRQFAIDLVRKELIISNSQLRNRLIDWERRLSGKNMAAECSQELSTIATRSVRKIINELLNMEEFKAISVVVPARMGNAHTKAPTIKKCIGVREVENDTDRIEEFLRMLKEERRTRLRDGSVHKEHKNFIVLSKNRKTIRSFHLPIRKENENVQVINFLSCHHKTVRKAHNRLRKQSRRLGQYHGIMYRCRALHLLMWKKMPQLRHSGSKYSALPRDSHAVDNDSDQLKNTEITATKIDKATCAGEQIAETITKSDFHAEQLYSPQNVLDTLSLKEFIMLLGVSNLLTDQEETQVRSLISSDDSWDKLDHTAAQKIRNGEIDRLYKLLAVLEELNLVEQVKGSPSDYLLALQSDSDQFDEAISQVALATLSGGFFRIRQCLRITLQSGDTILSSRPHESVDVYTSIPGREPLHHTLKTYDDAEKYWKSLEVLSLKGGHSNCLEKQIVDKTDEVLRSAALTTALIHSKISWTPSGLKYAQKNVKTQIADASSTLSVSFEQSADMTDRSDTAQGTEALYKKRHSNAKYIGKLKKEALKNATEVNLFRKDKRLGLSYVEYVSQLVTNEKKENKTTRQKGNGICVEQNEEGFSRMPYRPHCQSIELWKPELDAKLLELYIERASYQWFIDVPVALQAQDEPTAFRNTRLKRSLLGWHSIGQLLEKPKLLCKRRVKELMEIPNNKAQYENVKKSVTALKNPNEIFYEELEIIQQPRLAALHSRALQIVFHDEASYEPSLAAMLLSNWKDDEAQLVWRYLWLAGVIRVPKTRKDQTYEHQRNFTFRTRFFNKKHCSSCYPLQFFLGATEYANFQKENSFEAGNQLLSGVDGCELKRNGISSAQNYVSCLEEHELVPNLVDSHMAIELSYMAMGLSHFSIFFIEPLSQNDMGTKVRGFEAHLSQYFNIASSDYFLQDSWCVTSRFLSVDSCVDETTAQMQAFSTHQDSARPCEPIGITLPIHRDIESWILQQLDRSKEEGLSYIELQHSLRIEVSKKFLEKYGIDGIDCLQRVLDTLVTRKMVWYVSAYEGSRYVLAEHAAIWLIPQEKKFGHQNLDLKWKNTFCLSQPWLLLDGNTNVDTALMLKRRICNSLLSNPGLTDRMLHRTMRKIVSLQNLRVLLDEMVAEKIIYRRILRSRNFSHTVINDDTERKQSNVFEVAFEIHKSNHYGTQNTDRTLRHISEIYKITSGDLRYAEMKVDKVHYFPTVQCVEALGSVASELLH</sequence>
<feature type="compositionally biased region" description="Basic and acidic residues" evidence="6">
    <location>
        <begin position="500"/>
        <end position="512"/>
    </location>
</feature>
<dbReference type="InterPro" id="IPR007309">
    <property type="entry name" value="TFIIIC_Bblock-bd"/>
</dbReference>
<dbReference type="GO" id="GO:0003677">
    <property type="term" value="F:DNA binding"/>
    <property type="evidence" value="ECO:0007669"/>
    <property type="project" value="UniProtKB-KW"/>
</dbReference>
<keyword evidence="2" id="KW-0597">Phosphoprotein</keyword>
<evidence type="ECO:0000256" key="3">
    <source>
        <dbReference type="ARBA" id="ARBA00023125"/>
    </source>
</evidence>
<dbReference type="Proteomes" id="UP000053237">
    <property type="component" value="Unassembled WGS sequence"/>
</dbReference>
<keyword evidence="5" id="KW-0539">Nucleus</keyword>
<proteinExistence type="predicted"/>
<reference evidence="8 9" key="1">
    <citation type="submission" date="2012-05" db="EMBL/GenBank/DDBJ databases">
        <title>Recombination and specialization in a pathogen metapopulation.</title>
        <authorList>
            <person name="Gardiner A."/>
            <person name="Kemen E."/>
            <person name="Schultz-Larsen T."/>
            <person name="MacLean D."/>
            <person name="Van Oosterhout C."/>
            <person name="Jones J.D.G."/>
        </authorList>
    </citation>
    <scope>NUCLEOTIDE SEQUENCE [LARGE SCALE GENOMIC DNA]</scope>
    <source>
        <strain evidence="8 9">Ac Nc2</strain>
    </source>
</reference>
<dbReference type="GO" id="GO:0000127">
    <property type="term" value="C:transcription factor TFIIIC complex"/>
    <property type="evidence" value="ECO:0007669"/>
    <property type="project" value="InterPro"/>
</dbReference>
<dbReference type="PANTHER" id="PTHR15180">
    <property type="entry name" value="GENERAL TRANSCRIPTION FACTOR 3C POLYPEPTIDE 1"/>
    <property type="match status" value="1"/>
</dbReference>
<evidence type="ECO:0000256" key="6">
    <source>
        <dbReference type="SAM" id="MobiDB-lite"/>
    </source>
</evidence>
<dbReference type="InParanoid" id="A0A024GBG9"/>
<dbReference type="InterPro" id="IPR044210">
    <property type="entry name" value="Tfc3-like"/>
</dbReference>
<evidence type="ECO:0000256" key="5">
    <source>
        <dbReference type="ARBA" id="ARBA00023242"/>
    </source>
</evidence>